<dbReference type="EC" id="1.-.-.-" evidence="4"/>
<dbReference type="PANTHER" id="PTHR30137">
    <property type="entry name" value="LUCIFERASE-LIKE MONOOXYGENASE"/>
    <property type="match status" value="1"/>
</dbReference>
<sequence length="393" mass="44686">MEVVVFDLVPYAEHVEHLKQDDGELPWPLAKRYFDPAVAVRTYAEHLDAWEELDRLGYDGVGFNEHHTSPYGLMNSPNLLAASAAQRTKRLKLHIYANLLPLHDPIRLAEELAMLDCLSNGRIVAGFGRGIPREHAVFGVPMAESRPRFEEAAEIIRGLWTEEVFSFEGKFWSCHDVAIWPRPVQQPHPPIWVPVTSSKETIEWAARNNVSITPGVEHPGLRADVLRHYTDCLREHGRERTAEHVHLSMSPYVADSKQQAIDEAGPYLRYFNQTLFSHGNITEHDLQRKAGYVSDSSLDYVRPENLPAAQRARADYRNLTLDDIVQRAQQWPWGTADEVTQRIIDHADATGAGRVLVNLNRGAMPQELFLSQIRRFAKEVLPALQAHDVQVRQ</sequence>
<dbReference type="GO" id="GO:0016491">
    <property type="term" value="F:oxidoreductase activity"/>
    <property type="evidence" value="ECO:0007669"/>
    <property type="project" value="UniProtKB-KW"/>
</dbReference>
<evidence type="ECO:0000313" key="4">
    <source>
        <dbReference type="EMBL" id="MFD1517001.1"/>
    </source>
</evidence>
<dbReference type="InterPro" id="IPR011251">
    <property type="entry name" value="Luciferase-like_dom"/>
</dbReference>
<proteinExistence type="predicted"/>
<dbReference type="InterPro" id="IPR036661">
    <property type="entry name" value="Luciferase-like_sf"/>
</dbReference>
<dbReference type="InterPro" id="IPR050766">
    <property type="entry name" value="Bact_Lucif_Oxidored"/>
</dbReference>
<accession>A0ABW4EPU6</accession>
<dbReference type="Pfam" id="PF00296">
    <property type="entry name" value="Bac_luciferase"/>
    <property type="match status" value="1"/>
</dbReference>
<feature type="domain" description="Luciferase-like" evidence="3">
    <location>
        <begin position="41"/>
        <end position="349"/>
    </location>
</feature>
<evidence type="ECO:0000313" key="5">
    <source>
        <dbReference type="Proteomes" id="UP001597114"/>
    </source>
</evidence>
<dbReference type="Proteomes" id="UP001597114">
    <property type="component" value="Unassembled WGS sequence"/>
</dbReference>
<name>A0ABW4EPU6_9PSEU</name>
<keyword evidence="5" id="KW-1185">Reference proteome</keyword>
<keyword evidence="1 4" id="KW-0560">Oxidoreductase</keyword>
<dbReference type="SUPFAM" id="SSF51679">
    <property type="entry name" value="Bacterial luciferase-like"/>
    <property type="match status" value="1"/>
</dbReference>
<keyword evidence="2" id="KW-0503">Monooxygenase</keyword>
<evidence type="ECO:0000259" key="3">
    <source>
        <dbReference type="Pfam" id="PF00296"/>
    </source>
</evidence>
<gene>
    <name evidence="4" type="ORF">ACFSJD_05855</name>
</gene>
<dbReference type="PANTHER" id="PTHR30137:SF8">
    <property type="entry name" value="BLR5498 PROTEIN"/>
    <property type="match status" value="1"/>
</dbReference>
<reference evidence="5" key="1">
    <citation type="journal article" date="2019" name="Int. J. Syst. Evol. Microbiol.">
        <title>The Global Catalogue of Microorganisms (GCM) 10K type strain sequencing project: providing services to taxonomists for standard genome sequencing and annotation.</title>
        <authorList>
            <consortium name="The Broad Institute Genomics Platform"/>
            <consortium name="The Broad Institute Genome Sequencing Center for Infectious Disease"/>
            <person name="Wu L."/>
            <person name="Ma J."/>
        </authorList>
    </citation>
    <scope>NUCLEOTIDE SEQUENCE [LARGE SCALE GENOMIC DNA]</scope>
    <source>
        <strain evidence="5">CCM 7043</strain>
    </source>
</reference>
<dbReference type="Gene3D" id="3.20.20.30">
    <property type="entry name" value="Luciferase-like domain"/>
    <property type="match status" value="1"/>
</dbReference>
<comment type="caution">
    <text evidence="4">The sequence shown here is derived from an EMBL/GenBank/DDBJ whole genome shotgun (WGS) entry which is preliminary data.</text>
</comment>
<dbReference type="EMBL" id="JBHUCO010000006">
    <property type="protein sequence ID" value="MFD1517001.1"/>
    <property type="molecule type" value="Genomic_DNA"/>
</dbReference>
<evidence type="ECO:0000256" key="1">
    <source>
        <dbReference type="ARBA" id="ARBA00023002"/>
    </source>
</evidence>
<organism evidence="4 5">
    <name type="scientific">Pseudonocardia yunnanensis</name>
    <dbReference type="NCBI Taxonomy" id="58107"/>
    <lineage>
        <taxon>Bacteria</taxon>
        <taxon>Bacillati</taxon>
        <taxon>Actinomycetota</taxon>
        <taxon>Actinomycetes</taxon>
        <taxon>Pseudonocardiales</taxon>
        <taxon>Pseudonocardiaceae</taxon>
        <taxon>Pseudonocardia</taxon>
    </lineage>
</organism>
<dbReference type="RefSeq" id="WP_344729098.1">
    <property type="nucleotide sequence ID" value="NZ_BAAAUS010000059.1"/>
</dbReference>
<evidence type="ECO:0000256" key="2">
    <source>
        <dbReference type="ARBA" id="ARBA00023033"/>
    </source>
</evidence>
<protein>
    <submittedName>
        <fullName evidence="4">LLM class flavin-dependent oxidoreductase</fullName>
        <ecNumber evidence="4">1.-.-.-</ecNumber>
    </submittedName>
</protein>